<dbReference type="Pfam" id="PF03592">
    <property type="entry name" value="Terminase_2"/>
    <property type="match status" value="1"/>
</dbReference>
<accession>A0A6M3JTW8</accession>
<organism evidence="2">
    <name type="scientific">viral metagenome</name>
    <dbReference type="NCBI Taxonomy" id="1070528"/>
    <lineage>
        <taxon>unclassified sequences</taxon>
        <taxon>metagenomes</taxon>
        <taxon>organismal metagenomes</taxon>
    </lineage>
</organism>
<evidence type="ECO:0000313" key="1">
    <source>
        <dbReference type="EMBL" id="QJA63012.1"/>
    </source>
</evidence>
<reference evidence="2" key="1">
    <citation type="submission" date="2020-03" db="EMBL/GenBank/DDBJ databases">
        <title>The deep terrestrial virosphere.</title>
        <authorList>
            <person name="Holmfeldt K."/>
            <person name="Nilsson E."/>
            <person name="Simone D."/>
            <person name="Lopez-Fernandez M."/>
            <person name="Wu X."/>
            <person name="de Brujin I."/>
            <person name="Lundin D."/>
            <person name="Andersson A."/>
            <person name="Bertilsson S."/>
            <person name="Dopson M."/>
        </authorList>
    </citation>
    <scope>NUCLEOTIDE SEQUENCE</scope>
    <source>
        <strain evidence="2">MM415A02362</strain>
        <strain evidence="1">MM415B00664</strain>
    </source>
</reference>
<dbReference type="AlphaFoldDB" id="A0A6M3JTW8"/>
<protein>
    <submittedName>
        <fullName evidence="2">Putative terminase</fullName>
    </submittedName>
</protein>
<name>A0A6M3JTW8_9ZZZZ</name>
<dbReference type="GO" id="GO:0051276">
    <property type="term" value="P:chromosome organization"/>
    <property type="evidence" value="ECO:0007669"/>
    <property type="project" value="InterPro"/>
</dbReference>
<dbReference type="EMBL" id="MT141488">
    <property type="protein sequence ID" value="QJA63012.1"/>
    <property type="molecule type" value="Genomic_DNA"/>
</dbReference>
<proteinExistence type="predicted"/>
<sequence length="148" mass="16549">MPDKDIIEAPTKEDDLIKNLCLFDTVSAAAKAAGYSENDCKSNVYTLLKRPAIQAKIREYYKTHTTGLLPKILRAESKLVDIVLLDPEKLSKHNNTIKQLKQAAGVIESDEAPKATFINIRNLRELSLHVLNKPEQIQDAEVIEDIPA</sequence>
<dbReference type="InterPro" id="IPR005335">
    <property type="entry name" value="Terminase_ssu"/>
</dbReference>
<dbReference type="Gene3D" id="1.10.10.1400">
    <property type="entry name" value="Terminase, small subunit, N-terminal DNA-binding domain, HTH motif"/>
    <property type="match status" value="1"/>
</dbReference>
<dbReference type="InterPro" id="IPR038713">
    <property type="entry name" value="Terminase_Gp1_N_sf"/>
</dbReference>
<dbReference type="EMBL" id="MT142028">
    <property type="protein sequence ID" value="QJA73444.1"/>
    <property type="molecule type" value="Genomic_DNA"/>
</dbReference>
<evidence type="ECO:0000313" key="2">
    <source>
        <dbReference type="EMBL" id="QJA73444.1"/>
    </source>
</evidence>
<gene>
    <name evidence="2" type="ORF">MM415A02362_0002</name>
    <name evidence="1" type="ORF">MM415B00664_0003</name>
</gene>